<comment type="function">
    <text evidence="10">Confers DNA tethering and processivity to DNA polymerases and other proteins. Acts as a clamp, forming a ring around DNA (a reaction catalyzed by the clamp-loading complex) which diffuses in an ATP-independent manner freely and bidirectionally along dsDNA. Initially characterized for its ability to contact the catalytic subunit of DNA polymerase III (Pol III), a complex, multichain enzyme responsible for most of the replicative synthesis in bacteria; Pol III exhibits 3'-5' exonuclease proofreading activity. The beta chain is required for initiation of replication as well as for processivity of DNA replication.</text>
</comment>
<dbReference type="EMBL" id="CP010904">
    <property type="protein sequence ID" value="AKJ63293.1"/>
    <property type="molecule type" value="Genomic_DNA"/>
</dbReference>
<dbReference type="PATRIC" id="fig|1609981.3.peg.2"/>
<name>A0A0G3EAH1_9BACT</name>
<dbReference type="InterPro" id="IPR001001">
    <property type="entry name" value="DNA_polIII_beta"/>
</dbReference>
<comment type="subunit">
    <text evidence="10">Forms a ring-shaped head-to-tail homodimer around DNA.</text>
</comment>
<dbReference type="RefSeq" id="WP_052880739.1">
    <property type="nucleotide sequence ID" value="NZ_CP010904.1"/>
</dbReference>
<dbReference type="KEGG" id="vbl:L21SP4_00002"/>
<feature type="domain" description="DNA polymerase III beta sliding clamp C-terminal" evidence="13">
    <location>
        <begin position="246"/>
        <end position="364"/>
    </location>
</feature>
<dbReference type="Pfam" id="PF02767">
    <property type="entry name" value="DNA_pol3_beta_2"/>
    <property type="match status" value="1"/>
</dbReference>
<feature type="domain" description="DNA polymerase III beta sliding clamp N-terminal" evidence="11">
    <location>
        <begin position="1"/>
        <end position="119"/>
    </location>
</feature>
<dbReference type="Pfam" id="PF00712">
    <property type="entry name" value="DNA_pol3_beta"/>
    <property type="match status" value="1"/>
</dbReference>
<protein>
    <recommendedName>
        <fullName evidence="3 10">Beta sliding clamp</fullName>
    </recommendedName>
</protein>
<evidence type="ECO:0000256" key="3">
    <source>
        <dbReference type="ARBA" id="ARBA00021035"/>
    </source>
</evidence>
<dbReference type="GO" id="GO:0009360">
    <property type="term" value="C:DNA polymerase III complex"/>
    <property type="evidence" value="ECO:0007669"/>
    <property type="project" value="InterPro"/>
</dbReference>
<dbReference type="Gene3D" id="3.70.10.10">
    <property type="match status" value="1"/>
</dbReference>
<evidence type="ECO:0000259" key="13">
    <source>
        <dbReference type="Pfam" id="PF02768"/>
    </source>
</evidence>
<dbReference type="Gene3D" id="3.10.150.10">
    <property type="entry name" value="DNA Polymerase III, subunit A, domain 2"/>
    <property type="match status" value="1"/>
</dbReference>
<evidence type="ECO:0000256" key="4">
    <source>
        <dbReference type="ARBA" id="ARBA00022490"/>
    </source>
</evidence>
<keyword evidence="15" id="KW-1185">Reference proteome</keyword>
<dbReference type="SUPFAM" id="SSF55979">
    <property type="entry name" value="DNA clamp"/>
    <property type="match status" value="3"/>
</dbReference>
<evidence type="ECO:0000259" key="12">
    <source>
        <dbReference type="Pfam" id="PF02767"/>
    </source>
</evidence>
<evidence type="ECO:0000256" key="7">
    <source>
        <dbReference type="ARBA" id="ARBA00022705"/>
    </source>
</evidence>
<keyword evidence="7 10" id="KW-0235">DNA replication</keyword>
<gene>
    <name evidence="14" type="primary">dnaN</name>
    <name evidence="14" type="ORF">L21SP4_00002</name>
</gene>
<dbReference type="GO" id="GO:0006271">
    <property type="term" value="P:DNA strand elongation involved in DNA replication"/>
    <property type="evidence" value="ECO:0007669"/>
    <property type="project" value="TreeGrafter"/>
</dbReference>
<dbReference type="Pfam" id="PF02768">
    <property type="entry name" value="DNA_pol3_beta_3"/>
    <property type="match status" value="1"/>
</dbReference>
<evidence type="ECO:0000256" key="9">
    <source>
        <dbReference type="ARBA" id="ARBA00023125"/>
    </source>
</evidence>
<evidence type="ECO:0000256" key="2">
    <source>
        <dbReference type="ARBA" id="ARBA00010752"/>
    </source>
</evidence>
<dbReference type="InterPro" id="IPR046938">
    <property type="entry name" value="DNA_clamp_sf"/>
</dbReference>
<dbReference type="SMART" id="SM00480">
    <property type="entry name" value="POL3Bc"/>
    <property type="match status" value="1"/>
</dbReference>
<dbReference type="GO" id="GO:0003677">
    <property type="term" value="F:DNA binding"/>
    <property type="evidence" value="ECO:0007669"/>
    <property type="project" value="UniProtKB-UniRule"/>
</dbReference>
<dbReference type="InterPro" id="IPR022637">
    <property type="entry name" value="DNA_polIII_beta_cen"/>
</dbReference>
<accession>A0A0G3EAH1</accession>
<dbReference type="AlphaFoldDB" id="A0A0G3EAH1"/>
<keyword evidence="9" id="KW-0238">DNA-binding</keyword>
<dbReference type="GO" id="GO:0003887">
    <property type="term" value="F:DNA-directed DNA polymerase activity"/>
    <property type="evidence" value="ECO:0007669"/>
    <property type="project" value="UniProtKB-UniRule"/>
</dbReference>
<keyword evidence="8 10" id="KW-0239">DNA-directed DNA polymerase</keyword>
<dbReference type="GO" id="GO:0005737">
    <property type="term" value="C:cytoplasm"/>
    <property type="evidence" value="ECO:0007669"/>
    <property type="project" value="UniProtKB-SubCell"/>
</dbReference>
<dbReference type="OrthoDB" id="8421503at2"/>
<keyword evidence="6 10" id="KW-0548">Nucleotidyltransferase</keyword>
<comment type="similarity">
    <text evidence="2 10">Belongs to the beta sliding clamp family.</text>
</comment>
<evidence type="ECO:0000313" key="15">
    <source>
        <dbReference type="Proteomes" id="UP000035268"/>
    </source>
</evidence>
<evidence type="ECO:0000259" key="11">
    <source>
        <dbReference type="Pfam" id="PF00712"/>
    </source>
</evidence>
<organism evidence="14 15">
    <name type="scientific">Kiritimatiella glycovorans</name>
    <dbReference type="NCBI Taxonomy" id="1307763"/>
    <lineage>
        <taxon>Bacteria</taxon>
        <taxon>Pseudomonadati</taxon>
        <taxon>Kiritimatiellota</taxon>
        <taxon>Kiritimatiellia</taxon>
        <taxon>Kiritimatiellales</taxon>
        <taxon>Kiritimatiellaceae</taxon>
        <taxon>Kiritimatiella</taxon>
    </lineage>
</organism>
<evidence type="ECO:0000256" key="8">
    <source>
        <dbReference type="ARBA" id="ARBA00022932"/>
    </source>
</evidence>
<sequence length="367" mass="41043">MKFLIEKEPLLEALQRVQSIVAQRPTLAILANVLLKAEDQRITLTTTDLEVSVRTSVEADVSEEGGTTLPARRLFSICRALSGHQVEIETDEKETATIDCGPSHFKLMGTAEDEFPPLPSFEAGLRYEMDESVLRQMLEKTCYAASTDESRYILNGVLLSFKEEKLTAVATDGRRLAMLEQEVEFPASAEADYVIPTKTVHELIRTLGDEGTLRIAATDKENQISFEYGQMLVVSKLIEGTFPNFRQVIPSESEERVAIEREGLLDALKRASIVTDAQTASVQLHFCENSLELVTQSPEVGTAQEKMPIKYDGKDMTIAFNPVFIMDPLRHLESDEIYIELSDHLSPGVIKSDIPFLYVIMPIRVNE</sequence>
<dbReference type="CDD" id="cd00140">
    <property type="entry name" value="beta_clamp"/>
    <property type="match status" value="1"/>
</dbReference>
<evidence type="ECO:0000256" key="5">
    <source>
        <dbReference type="ARBA" id="ARBA00022679"/>
    </source>
</evidence>
<dbReference type="Proteomes" id="UP000035268">
    <property type="component" value="Chromosome"/>
</dbReference>
<feature type="domain" description="DNA polymerase III beta sliding clamp central" evidence="12">
    <location>
        <begin position="129"/>
        <end position="244"/>
    </location>
</feature>
<reference evidence="15" key="1">
    <citation type="submission" date="2015-02" db="EMBL/GenBank/DDBJ databases">
        <title>Description and complete genome sequence of the first cultured representative of the subdivision 5 of the Verrucomicrobia phylum.</title>
        <authorList>
            <person name="Spring S."/>
            <person name="Bunk B."/>
            <person name="Sproer C."/>
            <person name="Klenk H.-P."/>
        </authorList>
    </citation>
    <scope>NUCLEOTIDE SEQUENCE [LARGE SCALE GENOMIC DNA]</scope>
    <source>
        <strain evidence="15">L21-Fru-AB</strain>
    </source>
</reference>
<dbReference type="InterPro" id="IPR022635">
    <property type="entry name" value="DNA_polIII_beta_C"/>
</dbReference>
<evidence type="ECO:0000256" key="10">
    <source>
        <dbReference type="PIRNR" id="PIRNR000804"/>
    </source>
</evidence>
<evidence type="ECO:0000256" key="1">
    <source>
        <dbReference type="ARBA" id="ARBA00004496"/>
    </source>
</evidence>
<dbReference type="InterPro" id="IPR022634">
    <property type="entry name" value="DNA_polIII_beta_N"/>
</dbReference>
<dbReference type="PANTHER" id="PTHR30478:SF0">
    <property type="entry name" value="BETA SLIDING CLAMP"/>
    <property type="match status" value="1"/>
</dbReference>
<reference evidence="14 15" key="2">
    <citation type="journal article" date="2016" name="ISME J.">
        <title>Characterization of the first cultured representative of Verrucomicrobia subdivision 5 indicates the proposal of a novel phylum.</title>
        <authorList>
            <person name="Spring S."/>
            <person name="Bunk B."/>
            <person name="Sproer C."/>
            <person name="Schumann P."/>
            <person name="Rohde M."/>
            <person name="Tindall B.J."/>
            <person name="Klenk H.P."/>
        </authorList>
    </citation>
    <scope>NUCLEOTIDE SEQUENCE [LARGE SCALE GENOMIC DNA]</scope>
    <source>
        <strain evidence="14 15">L21-Fru-AB</strain>
    </source>
</reference>
<proteinExistence type="inferred from homology"/>
<comment type="subcellular location">
    <subcellularLocation>
        <location evidence="1 10">Cytoplasm</location>
    </subcellularLocation>
</comment>
<evidence type="ECO:0000313" key="14">
    <source>
        <dbReference type="EMBL" id="AKJ63293.1"/>
    </source>
</evidence>
<dbReference type="PANTHER" id="PTHR30478">
    <property type="entry name" value="DNA POLYMERASE III SUBUNIT BETA"/>
    <property type="match status" value="1"/>
</dbReference>
<keyword evidence="4 10" id="KW-0963">Cytoplasm</keyword>
<keyword evidence="5 10" id="KW-0808">Transferase</keyword>
<evidence type="ECO:0000256" key="6">
    <source>
        <dbReference type="ARBA" id="ARBA00022695"/>
    </source>
</evidence>
<dbReference type="PIRSF" id="PIRSF000804">
    <property type="entry name" value="DNA_pol_III_b"/>
    <property type="match status" value="1"/>
</dbReference>
<dbReference type="GO" id="GO:0008408">
    <property type="term" value="F:3'-5' exonuclease activity"/>
    <property type="evidence" value="ECO:0007669"/>
    <property type="project" value="InterPro"/>
</dbReference>
<dbReference type="STRING" id="1307763.L21SP4_00002"/>
<dbReference type="NCBIfam" id="TIGR00663">
    <property type="entry name" value="dnan"/>
    <property type="match status" value="1"/>
</dbReference>